<evidence type="ECO:0000256" key="1">
    <source>
        <dbReference type="SAM" id="MobiDB-lite"/>
    </source>
</evidence>
<evidence type="ECO:0000313" key="3">
    <source>
        <dbReference type="Proteomes" id="UP000825729"/>
    </source>
</evidence>
<accession>A0AAV7EKJ4</accession>
<proteinExistence type="predicted"/>
<protein>
    <submittedName>
        <fullName evidence="2">Uncharacterized protein</fullName>
    </submittedName>
</protein>
<dbReference type="AlphaFoldDB" id="A0AAV7EKJ4"/>
<gene>
    <name evidence="2" type="ORF">H6P81_009327</name>
</gene>
<keyword evidence="3" id="KW-1185">Reference proteome</keyword>
<dbReference type="Proteomes" id="UP000825729">
    <property type="component" value="Unassembled WGS sequence"/>
</dbReference>
<name>A0AAV7EKJ4_ARIFI</name>
<feature type="region of interest" description="Disordered" evidence="1">
    <location>
        <begin position="386"/>
        <end position="474"/>
    </location>
</feature>
<feature type="compositionally biased region" description="Pro residues" evidence="1">
    <location>
        <begin position="435"/>
        <end position="445"/>
    </location>
</feature>
<organism evidence="2 3">
    <name type="scientific">Aristolochia fimbriata</name>
    <name type="common">White veined hardy Dutchman's pipe vine</name>
    <dbReference type="NCBI Taxonomy" id="158543"/>
    <lineage>
        <taxon>Eukaryota</taxon>
        <taxon>Viridiplantae</taxon>
        <taxon>Streptophyta</taxon>
        <taxon>Embryophyta</taxon>
        <taxon>Tracheophyta</taxon>
        <taxon>Spermatophyta</taxon>
        <taxon>Magnoliopsida</taxon>
        <taxon>Magnoliidae</taxon>
        <taxon>Piperales</taxon>
        <taxon>Aristolochiaceae</taxon>
        <taxon>Aristolochia</taxon>
    </lineage>
</organism>
<sequence length="474" mass="53026">MYTPVLDDKSLESGLGMVKHGFQSMLVLFVKRDTYPYEMDNKRSLENVGGIVVVDEITIEFRESSEDQNDISSGEDAWPDLVTEKVEEEEEVEFPIPTMGVPPLEENDEPYPDSWIRVMEKDAIYTNTMVLGVDEDNVPPPVGVEVGQRTSTWPGGTAVGSYAGLPLPGAREGVSLALELSALLGASPLYRRPTLLEERALQDGPLGSRWNIRRTNATNPGRNLVLYRTELNHQRSYQVTPPEEVEHVTRISWKGRAGEDWATYEHDYVARWEAKAESVVTGSRAHTPRHAPSDYMTWYLSVTRRFVSPPPTKPAMVYHPRGCTEEALLGCVRNVVERVNRREALYPSSTDPYLMEIGHYCQSVLDSLSLLEGAIVDRDVPHAGELSHVVEPTRDRAPRGRRVRRRPTSETTTRVEDSDEVPSVSKSIVSDLPPKQTPEPEPDQPVSPVATLPSEGFILEGRKRQLVHQPSSAL</sequence>
<feature type="region of interest" description="Disordered" evidence="1">
    <location>
        <begin position="87"/>
        <end position="106"/>
    </location>
</feature>
<reference evidence="2 3" key="1">
    <citation type="submission" date="2021-07" db="EMBL/GenBank/DDBJ databases">
        <title>The Aristolochia fimbriata genome: insights into angiosperm evolution, floral development and chemical biosynthesis.</title>
        <authorList>
            <person name="Jiao Y."/>
        </authorList>
    </citation>
    <scope>NUCLEOTIDE SEQUENCE [LARGE SCALE GENOMIC DNA]</scope>
    <source>
        <strain evidence="2">IBCAS-2021</strain>
        <tissue evidence="2">Leaf</tissue>
    </source>
</reference>
<comment type="caution">
    <text evidence="2">The sequence shown here is derived from an EMBL/GenBank/DDBJ whole genome shotgun (WGS) entry which is preliminary data.</text>
</comment>
<dbReference type="EMBL" id="JAINDJ010000004">
    <property type="protein sequence ID" value="KAG9449362.1"/>
    <property type="molecule type" value="Genomic_DNA"/>
</dbReference>
<evidence type="ECO:0000313" key="2">
    <source>
        <dbReference type="EMBL" id="KAG9449362.1"/>
    </source>
</evidence>